<reference evidence="1 2" key="1">
    <citation type="submission" date="2023-06" db="EMBL/GenBank/DDBJ databases">
        <authorList>
            <person name="Oyuntsetseg B."/>
            <person name="Kim S.B."/>
        </authorList>
    </citation>
    <scope>NUCLEOTIDE SEQUENCE [LARGE SCALE GENOMIC DNA]</scope>
    <source>
        <strain evidence="1 2">2-15</strain>
    </source>
</reference>
<dbReference type="RefSeq" id="WP_285973373.1">
    <property type="nucleotide sequence ID" value="NZ_CP127294.1"/>
</dbReference>
<name>A0A9Y2MZN8_9PSEU</name>
<dbReference type="KEGG" id="acab:QRX50_19520"/>
<dbReference type="Proteomes" id="UP001236014">
    <property type="component" value="Chromosome"/>
</dbReference>
<keyword evidence="2" id="KW-1185">Reference proteome</keyword>
<dbReference type="AlphaFoldDB" id="A0A9Y2MZN8"/>
<evidence type="ECO:0000313" key="1">
    <source>
        <dbReference type="EMBL" id="WIX82808.1"/>
    </source>
</evidence>
<gene>
    <name evidence="1" type="ORF">QRX50_19520</name>
</gene>
<protein>
    <submittedName>
        <fullName evidence="1">Uncharacterized protein</fullName>
    </submittedName>
</protein>
<proteinExistence type="predicted"/>
<sequence length="83" mass="8855">MANPFPVTAELRLESALHTSLTLVGAATTERVADAAALGGRLDRYLADGYDVERAADGWVLLRRGSTRVTLTVRPEERGSGSV</sequence>
<evidence type="ECO:0000313" key="2">
    <source>
        <dbReference type="Proteomes" id="UP001236014"/>
    </source>
</evidence>
<accession>A0A9Y2MZN8</accession>
<organism evidence="1 2">
    <name type="scientific">Amycolatopsis carbonis</name>
    <dbReference type="NCBI Taxonomy" id="715471"/>
    <lineage>
        <taxon>Bacteria</taxon>
        <taxon>Bacillati</taxon>
        <taxon>Actinomycetota</taxon>
        <taxon>Actinomycetes</taxon>
        <taxon>Pseudonocardiales</taxon>
        <taxon>Pseudonocardiaceae</taxon>
        <taxon>Amycolatopsis</taxon>
    </lineage>
</organism>
<dbReference type="EMBL" id="CP127294">
    <property type="protein sequence ID" value="WIX82808.1"/>
    <property type="molecule type" value="Genomic_DNA"/>
</dbReference>